<evidence type="ECO:0000256" key="2">
    <source>
        <dbReference type="ARBA" id="ARBA00005928"/>
    </source>
</evidence>
<dbReference type="Gene3D" id="3.40.50.720">
    <property type="entry name" value="NAD(P)-binding Rossmann-like Domain"/>
    <property type="match status" value="1"/>
</dbReference>
<dbReference type="OrthoDB" id="429813at2759"/>
<dbReference type="FunFam" id="3.40.50.720:FF:000143">
    <property type="entry name" value="Fatty acyl-CoA reductase"/>
    <property type="match status" value="1"/>
</dbReference>
<comment type="similarity">
    <text evidence="2 10">Belongs to the fatty acyl-CoA reductase family.</text>
</comment>
<reference evidence="13 14" key="1">
    <citation type="submission" date="2017-12" db="EMBL/GenBank/DDBJ databases">
        <title>Hemimetabolous genomes reveal molecular basis of termite eusociality.</title>
        <authorList>
            <person name="Harrison M.C."/>
            <person name="Jongepier E."/>
            <person name="Robertson H.M."/>
            <person name="Arning N."/>
            <person name="Bitard-Feildel T."/>
            <person name="Chao H."/>
            <person name="Childers C.P."/>
            <person name="Dinh H."/>
            <person name="Doddapaneni H."/>
            <person name="Dugan S."/>
            <person name="Gowin J."/>
            <person name="Greiner C."/>
            <person name="Han Y."/>
            <person name="Hu H."/>
            <person name="Hughes D.S.T."/>
            <person name="Huylmans A.-K."/>
            <person name="Kemena C."/>
            <person name="Kremer L.P.M."/>
            <person name="Lee S.L."/>
            <person name="Lopez-Ezquerra A."/>
            <person name="Mallet L."/>
            <person name="Monroy-Kuhn J.M."/>
            <person name="Moser A."/>
            <person name="Murali S.C."/>
            <person name="Muzny D.M."/>
            <person name="Otani S."/>
            <person name="Piulachs M.-D."/>
            <person name="Poelchau M."/>
            <person name="Qu J."/>
            <person name="Schaub F."/>
            <person name="Wada-Katsumata A."/>
            <person name="Worley K.C."/>
            <person name="Xie Q."/>
            <person name="Ylla G."/>
            <person name="Poulsen M."/>
            <person name="Gibbs R.A."/>
            <person name="Schal C."/>
            <person name="Richards S."/>
            <person name="Belles X."/>
            <person name="Korb J."/>
            <person name="Bornberg-Bauer E."/>
        </authorList>
    </citation>
    <scope>NUCLEOTIDE SEQUENCE [LARGE SCALE GENOMIC DNA]</scope>
    <source>
        <tissue evidence="13">Whole body</tissue>
    </source>
</reference>
<dbReference type="GO" id="GO:0016020">
    <property type="term" value="C:membrane"/>
    <property type="evidence" value="ECO:0007669"/>
    <property type="project" value="UniProtKB-SubCell"/>
</dbReference>
<feature type="domain" description="Fatty acyl-CoA reductase C-terminal" evidence="11">
    <location>
        <begin position="373"/>
        <end position="465"/>
    </location>
</feature>
<keyword evidence="6 10" id="KW-1133">Transmembrane helix</keyword>
<evidence type="ECO:0000259" key="11">
    <source>
        <dbReference type="Pfam" id="PF03015"/>
    </source>
</evidence>
<comment type="subcellular location">
    <subcellularLocation>
        <location evidence="1">Membrane</location>
        <topology evidence="1">Multi-pass membrane protein</topology>
    </subcellularLocation>
</comment>
<dbReference type="AlphaFoldDB" id="A0A2J7PM54"/>
<evidence type="ECO:0000256" key="3">
    <source>
        <dbReference type="ARBA" id="ARBA00022516"/>
    </source>
</evidence>
<evidence type="ECO:0000256" key="6">
    <source>
        <dbReference type="ARBA" id="ARBA00022989"/>
    </source>
</evidence>
<keyword evidence="7 10" id="KW-0443">Lipid metabolism</keyword>
<comment type="catalytic activity">
    <reaction evidence="9 10">
        <text>a long-chain fatty acyl-CoA + 2 NADPH + 2 H(+) = a long-chain primary fatty alcohol + 2 NADP(+) + CoA</text>
        <dbReference type="Rhea" id="RHEA:52716"/>
        <dbReference type="ChEBI" id="CHEBI:15378"/>
        <dbReference type="ChEBI" id="CHEBI:57287"/>
        <dbReference type="ChEBI" id="CHEBI:57783"/>
        <dbReference type="ChEBI" id="CHEBI:58349"/>
        <dbReference type="ChEBI" id="CHEBI:77396"/>
        <dbReference type="ChEBI" id="CHEBI:83139"/>
        <dbReference type="EC" id="1.2.1.84"/>
    </reaction>
</comment>
<sequence>MNISRGLSDERDVTMNSASDVPGFYKGRCVFVTGGTGFMGKVLLEKLLRSCPDIATIYLLMRPKRGNDVRIRQEELIRSQIFDRLRNERPGFASQLVVMKGDVTLENLGLSREDRSLIKKKVSVIFHCAANVRFDQKLKYAVRYNTLGTQRVLELAEDIDSLDAFVHVSTAYCHCDEAVLGEVTYASPTDPRNILQLVEWMDDEALDSVTPKLMGNLPNTYAYSKNLTEQLVTNYSSKFPIAIARPSIVTGTWKAPVSGWVENLNGPTGLLVGAGKGVIRSMHCRAEYNADIMPCDIAINAIIILAWKVANLRLNKPLVCNITESGDNPLTWRHILDTGRKHLYENPLSDAIWFPDGSIKSSWIMHTLCVIFFHFLPAYLIDILVTLCGKKPFMVKIQRRIQGGLEVLQYYTTKVWVFKNDNFRALPQTLTEKDRETFYTDIKMVDWDDYIKNFVLGTRHYYLKEDPATLPKARRHIRRLYWVDRTVSVLFYLLIIWMLLQWSDEIIAWGHLTLRSMPQMFSMVPILRALPEAMGTDPGTIY</sequence>
<dbReference type="CDD" id="cd09071">
    <property type="entry name" value="FAR_C"/>
    <property type="match status" value="1"/>
</dbReference>
<keyword evidence="5 10" id="KW-0521">NADP</keyword>
<evidence type="ECO:0000313" key="14">
    <source>
        <dbReference type="Proteomes" id="UP000235965"/>
    </source>
</evidence>
<dbReference type="GO" id="GO:0035336">
    <property type="term" value="P:long-chain fatty-acyl-CoA metabolic process"/>
    <property type="evidence" value="ECO:0007669"/>
    <property type="project" value="TreeGrafter"/>
</dbReference>
<keyword evidence="3 10" id="KW-0444">Lipid biosynthesis</keyword>
<evidence type="ECO:0000256" key="10">
    <source>
        <dbReference type="RuleBase" id="RU363097"/>
    </source>
</evidence>
<dbReference type="EMBL" id="NEVH01024421">
    <property type="protein sequence ID" value="PNF17418.1"/>
    <property type="molecule type" value="Genomic_DNA"/>
</dbReference>
<name>A0A2J7PM54_9NEOP</name>
<dbReference type="Pfam" id="PF07993">
    <property type="entry name" value="NAD_binding_4"/>
    <property type="match status" value="1"/>
</dbReference>
<evidence type="ECO:0000256" key="9">
    <source>
        <dbReference type="ARBA" id="ARBA00052530"/>
    </source>
</evidence>
<proteinExistence type="inferred from homology"/>
<dbReference type="PANTHER" id="PTHR11011">
    <property type="entry name" value="MALE STERILITY PROTEIN 2-RELATED"/>
    <property type="match status" value="1"/>
</dbReference>
<evidence type="ECO:0000256" key="8">
    <source>
        <dbReference type="ARBA" id="ARBA00023136"/>
    </source>
</evidence>
<keyword evidence="14" id="KW-1185">Reference proteome</keyword>
<gene>
    <name evidence="13" type="ORF">B7P43_G03001</name>
</gene>
<dbReference type="Proteomes" id="UP000235965">
    <property type="component" value="Unassembled WGS sequence"/>
</dbReference>
<dbReference type="SUPFAM" id="SSF51735">
    <property type="entry name" value="NAD(P)-binding Rossmann-fold domains"/>
    <property type="match status" value="1"/>
</dbReference>
<dbReference type="InterPro" id="IPR033640">
    <property type="entry name" value="FAR_C"/>
</dbReference>
<protein>
    <recommendedName>
        <fullName evidence="10">Fatty acyl-CoA reductase</fullName>
        <ecNumber evidence="10">1.2.1.84</ecNumber>
    </recommendedName>
</protein>
<comment type="function">
    <text evidence="10">Catalyzes the reduction of fatty acyl-CoA to fatty alcohols.</text>
</comment>
<dbReference type="PANTHER" id="PTHR11011:SF118">
    <property type="entry name" value="FATTY ACYL-COA REDUCTASE"/>
    <property type="match status" value="1"/>
</dbReference>
<dbReference type="GO" id="GO:0102965">
    <property type="term" value="F:alcohol-forming long-chain fatty acyl-CoA reductase activity"/>
    <property type="evidence" value="ECO:0007669"/>
    <property type="project" value="UniProtKB-EC"/>
</dbReference>
<comment type="caution">
    <text evidence="13">The sequence shown here is derived from an EMBL/GenBank/DDBJ whole genome shotgun (WGS) entry which is preliminary data.</text>
</comment>
<feature type="transmembrane region" description="Helical" evidence="10">
    <location>
        <begin position="482"/>
        <end position="500"/>
    </location>
</feature>
<dbReference type="FunCoup" id="A0A2J7PM54">
    <property type="interactions" value="61"/>
</dbReference>
<dbReference type="Pfam" id="PF03015">
    <property type="entry name" value="Sterile"/>
    <property type="match status" value="1"/>
</dbReference>
<feature type="transmembrane region" description="Helical" evidence="10">
    <location>
        <begin position="363"/>
        <end position="389"/>
    </location>
</feature>
<evidence type="ECO:0000256" key="1">
    <source>
        <dbReference type="ARBA" id="ARBA00004141"/>
    </source>
</evidence>
<accession>A0A2J7PM54</accession>
<keyword evidence="4 10" id="KW-0812">Transmembrane</keyword>
<dbReference type="InterPro" id="IPR036291">
    <property type="entry name" value="NAD(P)-bd_dom_sf"/>
</dbReference>
<dbReference type="EC" id="1.2.1.84" evidence="10"/>
<organism evidence="13 14">
    <name type="scientific">Cryptotermes secundus</name>
    <dbReference type="NCBI Taxonomy" id="105785"/>
    <lineage>
        <taxon>Eukaryota</taxon>
        <taxon>Metazoa</taxon>
        <taxon>Ecdysozoa</taxon>
        <taxon>Arthropoda</taxon>
        <taxon>Hexapoda</taxon>
        <taxon>Insecta</taxon>
        <taxon>Pterygota</taxon>
        <taxon>Neoptera</taxon>
        <taxon>Polyneoptera</taxon>
        <taxon>Dictyoptera</taxon>
        <taxon>Blattodea</taxon>
        <taxon>Blattoidea</taxon>
        <taxon>Termitoidae</taxon>
        <taxon>Kalotermitidae</taxon>
        <taxon>Cryptotermitinae</taxon>
        <taxon>Cryptotermes</taxon>
    </lineage>
</organism>
<dbReference type="STRING" id="105785.A0A2J7PM54"/>
<evidence type="ECO:0000256" key="7">
    <source>
        <dbReference type="ARBA" id="ARBA00023098"/>
    </source>
</evidence>
<dbReference type="GO" id="GO:0080019">
    <property type="term" value="F:alcohol-forming very long-chain fatty acyl-CoA reductase activity"/>
    <property type="evidence" value="ECO:0007669"/>
    <property type="project" value="InterPro"/>
</dbReference>
<keyword evidence="8 10" id="KW-0472">Membrane</keyword>
<evidence type="ECO:0000313" key="13">
    <source>
        <dbReference type="EMBL" id="PNF17418.1"/>
    </source>
</evidence>
<dbReference type="GO" id="GO:0005777">
    <property type="term" value="C:peroxisome"/>
    <property type="evidence" value="ECO:0007669"/>
    <property type="project" value="TreeGrafter"/>
</dbReference>
<evidence type="ECO:0000256" key="5">
    <source>
        <dbReference type="ARBA" id="ARBA00022857"/>
    </source>
</evidence>
<dbReference type="InParanoid" id="A0A2J7PM54"/>
<keyword evidence="10" id="KW-0560">Oxidoreductase</keyword>
<dbReference type="CDD" id="cd05236">
    <property type="entry name" value="FAR-N_SDR_e"/>
    <property type="match status" value="1"/>
</dbReference>
<dbReference type="InterPro" id="IPR026055">
    <property type="entry name" value="FAR"/>
</dbReference>
<dbReference type="InterPro" id="IPR013120">
    <property type="entry name" value="FAR_NAD-bd"/>
</dbReference>
<evidence type="ECO:0000259" key="12">
    <source>
        <dbReference type="Pfam" id="PF07993"/>
    </source>
</evidence>
<evidence type="ECO:0000256" key="4">
    <source>
        <dbReference type="ARBA" id="ARBA00022692"/>
    </source>
</evidence>
<feature type="domain" description="Thioester reductase (TE)" evidence="12">
    <location>
        <begin position="32"/>
        <end position="302"/>
    </location>
</feature>